<sequence>MMTSMAHHRFVDEQCMTDDVRRTKCNHTGIWKCTRYDGRRTTDKNAITQGFGNAQGMTNDVRRTKCNHTNINNFL</sequence>
<proteinExistence type="predicted"/>
<comment type="caution">
    <text evidence="1">The sequence shown here is derived from an EMBL/GenBank/DDBJ whole genome shotgun (WGS) entry which is preliminary data.</text>
</comment>
<accession>A0A9D4ETM9</accession>
<dbReference type="Proteomes" id="UP000828390">
    <property type="component" value="Unassembled WGS sequence"/>
</dbReference>
<dbReference type="EMBL" id="JAIWYP010000008">
    <property type="protein sequence ID" value="KAH3785536.1"/>
    <property type="molecule type" value="Genomic_DNA"/>
</dbReference>
<evidence type="ECO:0000313" key="2">
    <source>
        <dbReference type="Proteomes" id="UP000828390"/>
    </source>
</evidence>
<reference evidence="1" key="1">
    <citation type="journal article" date="2019" name="bioRxiv">
        <title>The Genome of the Zebra Mussel, Dreissena polymorpha: A Resource for Invasive Species Research.</title>
        <authorList>
            <person name="McCartney M.A."/>
            <person name="Auch B."/>
            <person name="Kono T."/>
            <person name="Mallez S."/>
            <person name="Zhang Y."/>
            <person name="Obille A."/>
            <person name="Becker A."/>
            <person name="Abrahante J.E."/>
            <person name="Garbe J."/>
            <person name="Badalamenti J.P."/>
            <person name="Herman A."/>
            <person name="Mangelson H."/>
            <person name="Liachko I."/>
            <person name="Sullivan S."/>
            <person name="Sone E.D."/>
            <person name="Koren S."/>
            <person name="Silverstein K.A.T."/>
            <person name="Beckman K.B."/>
            <person name="Gohl D.M."/>
        </authorList>
    </citation>
    <scope>NUCLEOTIDE SEQUENCE</scope>
    <source>
        <strain evidence="1">Duluth1</strain>
        <tissue evidence="1">Whole animal</tissue>
    </source>
</reference>
<organism evidence="1 2">
    <name type="scientific">Dreissena polymorpha</name>
    <name type="common">Zebra mussel</name>
    <name type="synonym">Mytilus polymorpha</name>
    <dbReference type="NCBI Taxonomy" id="45954"/>
    <lineage>
        <taxon>Eukaryota</taxon>
        <taxon>Metazoa</taxon>
        <taxon>Spiralia</taxon>
        <taxon>Lophotrochozoa</taxon>
        <taxon>Mollusca</taxon>
        <taxon>Bivalvia</taxon>
        <taxon>Autobranchia</taxon>
        <taxon>Heteroconchia</taxon>
        <taxon>Euheterodonta</taxon>
        <taxon>Imparidentia</taxon>
        <taxon>Neoheterodontei</taxon>
        <taxon>Myida</taxon>
        <taxon>Dreissenoidea</taxon>
        <taxon>Dreissenidae</taxon>
        <taxon>Dreissena</taxon>
    </lineage>
</organism>
<reference evidence="1" key="2">
    <citation type="submission" date="2020-11" db="EMBL/GenBank/DDBJ databases">
        <authorList>
            <person name="McCartney M.A."/>
            <person name="Auch B."/>
            <person name="Kono T."/>
            <person name="Mallez S."/>
            <person name="Becker A."/>
            <person name="Gohl D.M."/>
            <person name="Silverstein K.A.T."/>
            <person name="Koren S."/>
            <person name="Bechman K.B."/>
            <person name="Herman A."/>
            <person name="Abrahante J.E."/>
            <person name="Garbe J."/>
        </authorList>
    </citation>
    <scope>NUCLEOTIDE SEQUENCE</scope>
    <source>
        <strain evidence="1">Duluth1</strain>
        <tissue evidence="1">Whole animal</tissue>
    </source>
</reference>
<evidence type="ECO:0000313" key="1">
    <source>
        <dbReference type="EMBL" id="KAH3785536.1"/>
    </source>
</evidence>
<dbReference type="AlphaFoldDB" id="A0A9D4ETM9"/>
<gene>
    <name evidence="1" type="ORF">DPMN_163627</name>
</gene>
<name>A0A9D4ETM9_DREPO</name>
<protein>
    <submittedName>
        <fullName evidence="1">Uncharacterized protein</fullName>
    </submittedName>
</protein>
<keyword evidence="2" id="KW-1185">Reference proteome</keyword>